<dbReference type="Proteomes" id="UP000823046">
    <property type="component" value="Unassembled WGS sequence"/>
</dbReference>
<dbReference type="SUPFAM" id="SSF53474">
    <property type="entry name" value="alpha/beta-Hydrolases"/>
    <property type="match status" value="1"/>
</dbReference>
<gene>
    <name evidence="3" type="ORF">IE077_002114</name>
</gene>
<evidence type="ECO:0000256" key="1">
    <source>
        <dbReference type="ARBA" id="ARBA00022801"/>
    </source>
</evidence>
<sequence>MLAQDTDDNVISLQYGKYPETNFLKLILPSSYHIQTAMLHDESIAFQNRTLDAQKTNNALPDAGRVHGGIIASSLDSLGKLSERETGESKYLSHDKNHSVSDISLLDFTGSDSSELAILPSANALNFPANVLDRMPDVFDYARGVKTTESETKSSDLGNFPYNTQSLYPLVIFLHGGFWKNQWTIKNSFDISFLRKLADQCGVFVAAIEYRRRDDEPGIWSQSVSDILDATRLLENLALRNVLPIDATKVFLIGHSAGGHLALLCGEMLAFLCNTSKINPGLKLAREFLAQQAAFHYIKPVLVIGIAPVTDLIKGYEGKLGDAESGVHACEGYMKSSPYDSEYAMNEYKMASPCSYLPNLVPQIIVGGMQDLDIPLWMLQEYKHIADSTRGSSVSMKILPDADHFDLINGSNMRCYDAVENEIKRIVSSLAA</sequence>
<dbReference type="Gene3D" id="3.40.50.1820">
    <property type="entry name" value="alpha/beta hydrolase"/>
    <property type="match status" value="1"/>
</dbReference>
<evidence type="ECO:0000313" key="4">
    <source>
        <dbReference type="Proteomes" id="UP000823046"/>
    </source>
</evidence>
<proteinExistence type="predicted"/>
<reference evidence="3 4" key="1">
    <citation type="journal article" date="2020" name="bioRxiv">
        <title>Metabolic contributions of an alphaproteobacterial endosymbiont in the apicomplexan Cardiosporidium cionae.</title>
        <authorList>
            <person name="Hunter E.S."/>
            <person name="Paight C.J."/>
            <person name="Lane C.E."/>
        </authorList>
    </citation>
    <scope>NUCLEOTIDE SEQUENCE [LARGE SCALE GENOMIC DNA]</scope>
    <source>
        <strain evidence="3">ESH_2018</strain>
    </source>
</reference>
<dbReference type="InterPro" id="IPR049492">
    <property type="entry name" value="BD-FAE-like_dom"/>
</dbReference>
<evidence type="ECO:0000259" key="2">
    <source>
        <dbReference type="Pfam" id="PF20434"/>
    </source>
</evidence>
<dbReference type="PANTHER" id="PTHR48081">
    <property type="entry name" value="AB HYDROLASE SUPERFAMILY PROTEIN C4A8.06C"/>
    <property type="match status" value="1"/>
</dbReference>
<dbReference type="Pfam" id="PF20434">
    <property type="entry name" value="BD-FAE"/>
    <property type="match status" value="1"/>
</dbReference>
<dbReference type="PANTHER" id="PTHR48081:SF33">
    <property type="entry name" value="KYNURENINE FORMAMIDASE"/>
    <property type="match status" value="1"/>
</dbReference>
<keyword evidence="1" id="KW-0378">Hydrolase</keyword>
<evidence type="ECO:0000313" key="3">
    <source>
        <dbReference type="EMBL" id="KAF8821367.1"/>
    </source>
</evidence>
<protein>
    <recommendedName>
        <fullName evidence="2">BD-FAE-like domain-containing protein</fullName>
    </recommendedName>
</protein>
<name>A0ABQ7JBI6_9APIC</name>
<organism evidence="3 4">
    <name type="scientific">Cardiosporidium cionae</name>
    <dbReference type="NCBI Taxonomy" id="476202"/>
    <lineage>
        <taxon>Eukaryota</taxon>
        <taxon>Sar</taxon>
        <taxon>Alveolata</taxon>
        <taxon>Apicomplexa</taxon>
        <taxon>Aconoidasida</taxon>
        <taxon>Nephromycida</taxon>
        <taxon>Cardiosporidium</taxon>
    </lineage>
</organism>
<keyword evidence="4" id="KW-1185">Reference proteome</keyword>
<dbReference type="EMBL" id="JADAQX010000189">
    <property type="protein sequence ID" value="KAF8821367.1"/>
    <property type="molecule type" value="Genomic_DNA"/>
</dbReference>
<dbReference type="InterPro" id="IPR050300">
    <property type="entry name" value="GDXG_lipolytic_enzyme"/>
</dbReference>
<dbReference type="InterPro" id="IPR029058">
    <property type="entry name" value="AB_hydrolase_fold"/>
</dbReference>
<accession>A0ABQ7JBI6</accession>
<feature type="domain" description="BD-FAE-like" evidence="2">
    <location>
        <begin position="161"/>
        <end position="375"/>
    </location>
</feature>
<comment type="caution">
    <text evidence="3">The sequence shown here is derived from an EMBL/GenBank/DDBJ whole genome shotgun (WGS) entry which is preliminary data.</text>
</comment>